<dbReference type="Gene3D" id="3.40.190.290">
    <property type="match status" value="1"/>
</dbReference>
<keyword evidence="3 6" id="KW-0238">DNA-binding</keyword>
<dbReference type="Pfam" id="PF00126">
    <property type="entry name" value="HTH_1"/>
    <property type="match status" value="1"/>
</dbReference>
<keyword evidence="4" id="KW-0804">Transcription</keyword>
<keyword evidence="7" id="KW-1185">Reference proteome</keyword>
<reference evidence="6 7" key="1">
    <citation type="submission" date="2017-06" db="EMBL/GenBank/DDBJ databases">
        <authorList>
            <person name="Kim H.J."/>
            <person name="Triplett B.A."/>
        </authorList>
    </citation>
    <scope>NUCLEOTIDE SEQUENCE [LARGE SCALE GENOMIC DNA]</scope>
    <source>
        <strain evidence="6 7">DSM 18704</strain>
    </source>
</reference>
<keyword evidence="2" id="KW-0805">Transcription regulation</keyword>
<evidence type="ECO:0000256" key="4">
    <source>
        <dbReference type="ARBA" id="ARBA00023163"/>
    </source>
</evidence>
<dbReference type="PANTHER" id="PTHR30126:SF39">
    <property type="entry name" value="HTH-TYPE TRANSCRIPTIONAL REGULATOR CYSL"/>
    <property type="match status" value="1"/>
</dbReference>
<dbReference type="Proteomes" id="UP000198356">
    <property type="component" value="Unassembled WGS sequence"/>
</dbReference>
<dbReference type="InterPro" id="IPR000847">
    <property type="entry name" value="LysR_HTH_N"/>
</dbReference>
<evidence type="ECO:0000313" key="7">
    <source>
        <dbReference type="Proteomes" id="UP000198356"/>
    </source>
</evidence>
<dbReference type="PRINTS" id="PR00039">
    <property type="entry name" value="HTHLYSR"/>
</dbReference>
<dbReference type="PROSITE" id="PS50931">
    <property type="entry name" value="HTH_LYSR"/>
    <property type="match status" value="1"/>
</dbReference>
<comment type="similarity">
    <text evidence="1">Belongs to the LysR transcriptional regulatory family.</text>
</comment>
<dbReference type="GO" id="GO:0003700">
    <property type="term" value="F:DNA-binding transcription factor activity"/>
    <property type="evidence" value="ECO:0007669"/>
    <property type="project" value="InterPro"/>
</dbReference>
<dbReference type="AlphaFoldDB" id="A0A239LZR5"/>
<accession>A0A239LZR5</accession>
<evidence type="ECO:0000259" key="5">
    <source>
        <dbReference type="PROSITE" id="PS50931"/>
    </source>
</evidence>
<proteinExistence type="inferred from homology"/>
<evidence type="ECO:0000256" key="1">
    <source>
        <dbReference type="ARBA" id="ARBA00009437"/>
    </source>
</evidence>
<protein>
    <submittedName>
        <fullName evidence="6">DNA-binding transcriptional regulator, LysR family</fullName>
    </submittedName>
</protein>
<name>A0A239LZR5_9BACT</name>
<dbReference type="EMBL" id="FZOU01000008">
    <property type="protein sequence ID" value="SNT35512.1"/>
    <property type="molecule type" value="Genomic_DNA"/>
</dbReference>
<dbReference type="RefSeq" id="WP_089409969.1">
    <property type="nucleotide sequence ID" value="NZ_FZOU01000008.1"/>
</dbReference>
<dbReference type="InterPro" id="IPR036388">
    <property type="entry name" value="WH-like_DNA-bd_sf"/>
</dbReference>
<organism evidence="6 7">
    <name type="scientific">Granulicella rosea</name>
    <dbReference type="NCBI Taxonomy" id="474952"/>
    <lineage>
        <taxon>Bacteria</taxon>
        <taxon>Pseudomonadati</taxon>
        <taxon>Acidobacteriota</taxon>
        <taxon>Terriglobia</taxon>
        <taxon>Terriglobales</taxon>
        <taxon>Acidobacteriaceae</taxon>
        <taxon>Granulicella</taxon>
    </lineage>
</organism>
<dbReference type="SUPFAM" id="SSF46785">
    <property type="entry name" value="Winged helix' DNA-binding domain"/>
    <property type="match status" value="1"/>
</dbReference>
<dbReference type="SUPFAM" id="SSF53850">
    <property type="entry name" value="Periplasmic binding protein-like II"/>
    <property type="match status" value="1"/>
</dbReference>
<gene>
    <name evidence="6" type="ORF">SAMN05421770_10880</name>
</gene>
<evidence type="ECO:0000313" key="6">
    <source>
        <dbReference type="EMBL" id="SNT35512.1"/>
    </source>
</evidence>
<dbReference type="CDD" id="cd05466">
    <property type="entry name" value="PBP2_LTTR_substrate"/>
    <property type="match status" value="1"/>
</dbReference>
<dbReference type="Gene3D" id="1.10.10.10">
    <property type="entry name" value="Winged helix-like DNA-binding domain superfamily/Winged helix DNA-binding domain"/>
    <property type="match status" value="1"/>
</dbReference>
<dbReference type="PANTHER" id="PTHR30126">
    <property type="entry name" value="HTH-TYPE TRANSCRIPTIONAL REGULATOR"/>
    <property type="match status" value="1"/>
</dbReference>
<dbReference type="OrthoDB" id="9803735at2"/>
<dbReference type="InterPro" id="IPR005119">
    <property type="entry name" value="LysR_subst-bd"/>
</dbReference>
<evidence type="ECO:0000256" key="3">
    <source>
        <dbReference type="ARBA" id="ARBA00023125"/>
    </source>
</evidence>
<dbReference type="FunFam" id="1.10.10.10:FF:000001">
    <property type="entry name" value="LysR family transcriptional regulator"/>
    <property type="match status" value="1"/>
</dbReference>
<dbReference type="InterPro" id="IPR036390">
    <property type="entry name" value="WH_DNA-bd_sf"/>
</dbReference>
<dbReference type="GO" id="GO:0000976">
    <property type="term" value="F:transcription cis-regulatory region binding"/>
    <property type="evidence" value="ECO:0007669"/>
    <property type="project" value="TreeGrafter"/>
</dbReference>
<dbReference type="Pfam" id="PF03466">
    <property type="entry name" value="LysR_substrate"/>
    <property type="match status" value="1"/>
</dbReference>
<evidence type="ECO:0000256" key="2">
    <source>
        <dbReference type="ARBA" id="ARBA00023015"/>
    </source>
</evidence>
<feature type="domain" description="HTH lysR-type" evidence="5">
    <location>
        <begin position="1"/>
        <end position="58"/>
    </location>
</feature>
<sequence length="307" mass="34347">MYFDWLNTFLEVAREKSFSRAGEKLHVTQPSISAQVRSLETHLGHRLFDRGGRKVTLTASGRIFLPFAEESLLRFKHIQSALADQERTPRGTLTISANDSTALYVLPLLITKFKKKYPRVVLNIVRAERSKTVAFVLDREVDFGIVSLPIKDPRLHVEIIHEDRLVLVVPANHPLTELDVVTLSEASKHGFLVPKEGRRRELIDHLFLQNKTARRVTMELDSSEMLKRLIVAGLGISFLPRINVLDEINQGRVAAIDVVGVSIPRNLGLISRNDMPLTRAGAAFFNSATGTDRIVLLPEAVEANPPA</sequence>